<sequence>MTTHEPLLSIQNLDIAFGVDRAGVVHDLSLRLDRGEILALVGESGSGKSVTVKSVMRLIDQQGGHITGGRILLDTARQEPLDLALMNERQMRKIRGARIAMIFQDPMTSLNPVLTVGAQLVEAVRQHQPFDDGSAKARAIAMLEKVRMTDPLRRFDQYPHELSGGMRQRVMIAMALICEPDILIADEPTTALDVTVQAEILALIRSLQRQTRMGVLFITHDMGVVAEIADRVAVMLHGRIVEEGPVRRVFDAPAHDYTRKLLDAAPKFRQAAISATQAEPCTASPVLSVSHLSTRFPVRSRILRRHVANLHAVEDVSFDLHPRETVAIIGESGCGKSSLAKSLLRLIPTHEGRALLAGRDLLTLGGQALRVARDDIQMIFQDPYAALDPRMSVRQILSEPLRIRGVAADEDHLRALVARVGLPEDSLGRYPHQFSGGQRQRICIARALILRPKVLIADEPVSALDVAIQAQILSLLDELKRDEDLALLFISHDMAVVERVADRILVMHRGMIVEQGPAEAVLSRPAHPYTQRLLEAVPVSHPAARFERLSHPPAATAPIYPLGTDIEPARWQTVGPDHKLREGEYR</sequence>
<dbReference type="InterPro" id="IPR050388">
    <property type="entry name" value="ABC_Ni/Peptide_Import"/>
</dbReference>
<comment type="similarity">
    <text evidence="2">Belongs to the ABC transporter superfamily.</text>
</comment>
<dbReference type="PANTHER" id="PTHR43297:SF2">
    <property type="entry name" value="DIPEPTIDE TRANSPORT ATP-BINDING PROTEIN DPPD"/>
    <property type="match status" value="1"/>
</dbReference>
<dbReference type="GO" id="GO:0055085">
    <property type="term" value="P:transmembrane transport"/>
    <property type="evidence" value="ECO:0007669"/>
    <property type="project" value="UniProtKB-ARBA"/>
</dbReference>
<dbReference type="Proteomes" id="UP000449846">
    <property type="component" value="Unassembled WGS sequence"/>
</dbReference>
<proteinExistence type="inferred from homology"/>
<dbReference type="Pfam" id="PF00005">
    <property type="entry name" value="ABC_tran"/>
    <property type="match status" value="2"/>
</dbReference>
<dbReference type="InterPro" id="IPR003593">
    <property type="entry name" value="AAA+_ATPase"/>
</dbReference>
<name>A0A844HQ62_9RHOB</name>
<dbReference type="InterPro" id="IPR003439">
    <property type="entry name" value="ABC_transporter-like_ATP-bd"/>
</dbReference>
<dbReference type="InterPro" id="IPR027417">
    <property type="entry name" value="P-loop_NTPase"/>
</dbReference>
<organism evidence="9 10">
    <name type="scientific">Paracoccus litorisediminis</name>
    <dbReference type="NCBI Taxonomy" id="2006130"/>
    <lineage>
        <taxon>Bacteria</taxon>
        <taxon>Pseudomonadati</taxon>
        <taxon>Pseudomonadota</taxon>
        <taxon>Alphaproteobacteria</taxon>
        <taxon>Rhodobacterales</taxon>
        <taxon>Paracoccaceae</taxon>
        <taxon>Paracoccus</taxon>
    </lineage>
</organism>
<reference evidence="9 10" key="1">
    <citation type="submission" date="2019-11" db="EMBL/GenBank/DDBJ databases">
        <authorList>
            <person name="Dong K."/>
        </authorList>
    </citation>
    <scope>NUCLEOTIDE SEQUENCE [LARGE SCALE GENOMIC DNA]</scope>
    <source>
        <strain evidence="9 10">NBRC 112902</strain>
    </source>
</reference>
<evidence type="ECO:0000313" key="9">
    <source>
        <dbReference type="EMBL" id="MTH61289.1"/>
    </source>
</evidence>
<dbReference type="FunFam" id="3.40.50.300:FF:000016">
    <property type="entry name" value="Oligopeptide ABC transporter ATP-binding component"/>
    <property type="match status" value="2"/>
</dbReference>
<evidence type="ECO:0000256" key="1">
    <source>
        <dbReference type="ARBA" id="ARBA00004417"/>
    </source>
</evidence>
<dbReference type="OrthoDB" id="9802264at2"/>
<dbReference type="GO" id="GO:0016887">
    <property type="term" value="F:ATP hydrolysis activity"/>
    <property type="evidence" value="ECO:0007669"/>
    <property type="project" value="InterPro"/>
</dbReference>
<dbReference type="PANTHER" id="PTHR43297">
    <property type="entry name" value="OLIGOPEPTIDE TRANSPORT ATP-BINDING PROTEIN APPD"/>
    <property type="match status" value="1"/>
</dbReference>
<evidence type="ECO:0000256" key="7">
    <source>
        <dbReference type="ARBA" id="ARBA00023136"/>
    </source>
</evidence>
<dbReference type="PROSITE" id="PS00211">
    <property type="entry name" value="ABC_TRANSPORTER_1"/>
    <property type="match status" value="2"/>
</dbReference>
<dbReference type="InterPro" id="IPR017871">
    <property type="entry name" value="ABC_transporter-like_CS"/>
</dbReference>
<dbReference type="NCBIfam" id="NF008453">
    <property type="entry name" value="PRK11308.1"/>
    <property type="match status" value="2"/>
</dbReference>
<dbReference type="Gene3D" id="3.40.50.300">
    <property type="entry name" value="P-loop containing nucleotide triphosphate hydrolases"/>
    <property type="match status" value="2"/>
</dbReference>
<dbReference type="RefSeq" id="WP_155041236.1">
    <property type="nucleotide sequence ID" value="NZ_WMIG01000014.1"/>
</dbReference>
<feature type="domain" description="ABC transporter" evidence="8">
    <location>
        <begin position="10"/>
        <end position="262"/>
    </location>
</feature>
<protein>
    <submittedName>
        <fullName evidence="9">Dipeptide ABC transporter ATP-binding protein</fullName>
    </submittedName>
</protein>
<evidence type="ECO:0000256" key="6">
    <source>
        <dbReference type="ARBA" id="ARBA00022840"/>
    </source>
</evidence>
<evidence type="ECO:0000256" key="4">
    <source>
        <dbReference type="ARBA" id="ARBA00022475"/>
    </source>
</evidence>
<keyword evidence="3" id="KW-0813">Transport</keyword>
<comment type="subcellular location">
    <subcellularLocation>
        <location evidence="1">Cell inner membrane</location>
        <topology evidence="1">Peripheral membrane protein</topology>
    </subcellularLocation>
</comment>
<evidence type="ECO:0000256" key="2">
    <source>
        <dbReference type="ARBA" id="ARBA00005417"/>
    </source>
</evidence>
<dbReference type="GO" id="GO:0005524">
    <property type="term" value="F:ATP binding"/>
    <property type="evidence" value="ECO:0007669"/>
    <property type="project" value="UniProtKB-KW"/>
</dbReference>
<evidence type="ECO:0000256" key="5">
    <source>
        <dbReference type="ARBA" id="ARBA00022741"/>
    </source>
</evidence>
<dbReference type="EMBL" id="WMIG01000014">
    <property type="protein sequence ID" value="MTH61289.1"/>
    <property type="molecule type" value="Genomic_DNA"/>
</dbReference>
<evidence type="ECO:0000259" key="8">
    <source>
        <dbReference type="PROSITE" id="PS50893"/>
    </source>
</evidence>
<dbReference type="InterPro" id="IPR013563">
    <property type="entry name" value="Oligopep_ABC_C"/>
</dbReference>
<feature type="domain" description="ABC transporter" evidence="8">
    <location>
        <begin position="298"/>
        <end position="534"/>
    </location>
</feature>
<keyword evidence="6 9" id="KW-0067">ATP-binding</keyword>
<dbReference type="GO" id="GO:0005886">
    <property type="term" value="C:plasma membrane"/>
    <property type="evidence" value="ECO:0007669"/>
    <property type="project" value="UniProtKB-SubCell"/>
</dbReference>
<dbReference type="SMART" id="SM00382">
    <property type="entry name" value="AAA"/>
    <property type="match status" value="2"/>
</dbReference>
<keyword evidence="5" id="KW-0547">Nucleotide-binding</keyword>
<keyword evidence="7" id="KW-0472">Membrane</keyword>
<gene>
    <name evidence="9" type="ORF">GL300_18925</name>
</gene>
<dbReference type="Pfam" id="PF08352">
    <property type="entry name" value="oligo_HPY"/>
    <property type="match status" value="2"/>
</dbReference>
<dbReference type="NCBIfam" id="NF007739">
    <property type="entry name" value="PRK10419.1"/>
    <property type="match status" value="2"/>
</dbReference>
<keyword evidence="10" id="KW-1185">Reference proteome</keyword>
<evidence type="ECO:0000256" key="3">
    <source>
        <dbReference type="ARBA" id="ARBA00022448"/>
    </source>
</evidence>
<evidence type="ECO:0000313" key="10">
    <source>
        <dbReference type="Proteomes" id="UP000449846"/>
    </source>
</evidence>
<comment type="caution">
    <text evidence="9">The sequence shown here is derived from an EMBL/GenBank/DDBJ whole genome shotgun (WGS) entry which is preliminary data.</text>
</comment>
<dbReference type="GO" id="GO:0015833">
    <property type="term" value="P:peptide transport"/>
    <property type="evidence" value="ECO:0007669"/>
    <property type="project" value="InterPro"/>
</dbReference>
<dbReference type="SUPFAM" id="SSF52540">
    <property type="entry name" value="P-loop containing nucleoside triphosphate hydrolases"/>
    <property type="match status" value="2"/>
</dbReference>
<accession>A0A844HQ62</accession>
<dbReference type="AlphaFoldDB" id="A0A844HQ62"/>
<keyword evidence="4" id="KW-1003">Cell membrane</keyword>
<dbReference type="CDD" id="cd03257">
    <property type="entry name" value="ABC_NikE_OppD_transporters"/>
    <property type="match status" value="2"/>
</dbReference>
<dbReference type="PROSITE" id="PS50893">
    <property type="entry name" value="ABC_TRANSPORTER_2"/>
    <property type="match status" value="2"/>
</dbReference>